<comment type="caution">
    <text evidence="14">The sequence shown here is derived from an EMBL/GenBank/DDBJ whole genome shotgun (WGS) entry which is preliminary data.</text>
</comment>
<evidence type="ECO:0000256" key="5">
    <source>
        <dbReference type="ARBA" id="ARBA00022670"/>
    </source>
</evidence>
<evidence type="ECO:0000256" key="10">
    <source>
        <dbReference type="ARBA" id="ARBA00022989"/>
    </source>
</evidence>
<keyword evidence="6 13" id="KW-0812">Transmembrane</keyword>
<comment type="cofactor">
    <cofactor evidence="1">
        <name>Zn(2+)</name>
        <dbReference type="ChEBI" id="CHEBI:29105"/>
    </cofactor>
</comment>
<name>A0ABU8MB95_9PSEU</name>
<evidence type="ECO:0000256" key="2">
    <source>
        <dbReference type="ARBA" id="ARBA00004651"/>
    </source>
</evidence>
<feature type="transmembrane region" description="Helical" evidence="13">
    <location>
        <begin position="38"/>
        <end position="57"/>
    </location>
</feature>
<evidence type="ECO:0000256" key="9">
    <source>
        <dbReference type="ARBA" id="ARBA00022833"/>
    </source>
</evidence>
<dbReference type="GO" id="GO:0008233">
    <property type="term" value="F:peptidase activity"/>
    <property type="evidence" value="ECO:0007669"/>
    <property type="project" value="UniProtKB-KW"/>
</dbReference>
<dbReference type="EMBL" id="JBBEGM010000011">
    <property type="protein sequence ID" value="MEJ2864164.1"/>
    <property type="molecule type" value="Genomic_DNA"/>
</dbReference>
<keyword evidence="8" id="KW-0378">Hydrolase</keyword>
<keyword evidence="10 13" id="KW-1133">Transmembrane helix</keyword>
<dbReference type="RefSeq" id="WP_337705537.1">
    <property type="nucleotide sequence ID" value="NZ_JBBEGM010000011.1"/>
</dbReference>
<dbReference type="CDD" id="cd06158">
    <property type="entry name" value="S2P-M50_like_1"/>
    <property type="match status" value="1"/>
</dbReference>
<feature type="transmembrane region" description="Helical" evidence="13">
    <location>
        <begin position="86"/>
        <end position="105"/>
    </location>
</feature>
<dbReference type="InterPro" id="IPR044537">
    <property type="entry name" value="Rip2-like"/>
</dbReference>
<evidence type="ECO:0000256" key="7">
    <source>
        <dbReference type="ARBA" id="ARBA00022723"/>
    </source>
</evidence>
<sequence length="254" mass="26227">MAPRVSRLRSPVSPIFLVLVALTAAGGALTLLPSEGAIIGGTVLLVLAGWAVSLCLHEFSHALTADRCGDHSVRALGYLTLDIRRYANVGLTLVLPLLFLILGGIPLPGGAVWIQRAALRSRPAISAVSLAGPVANLVLAALISLALALTAPPLPLAAALAFLGLIQILTFVLNLLPVPGLDGWGVIDPYLPWRTRQGAARIAPYAPLAIILLLFLLPGASAVLFAVSDALSSLVGGDSTLAAVGQDQFISLLR</sequence>
<evidence type="ECO:0000256" key="3">
    <source>
        <dbReference type="ARBA" id="ARBA00007931"/>
    </source>
</evidence>
<keyword evidence="12 13" id="KW-0472">Membrane</keyword>
<evidence type="ECO:0000256" key="13">
    <source>
        <dbReference type="SAM" id="Phobius"/>
    </source>
</evidence>
<evidence type="ECO:0000256" key="6">
    <source>
        <dbReference type="ARBA" id="ARBA00022692"/>
    </source>
</evidence>
<keyword evidence="5 14" id="KW-0645">Protease</keyword>
<feature type="transmembrane region" description="Helical" evidence="13">
    <location>
        <begin position="202"/>
        <end position="227"/>
    </location>
</feature>
<keyword evidence="7" id="KW-0479">Metal-binding</keyword>
<feature type="transmembrane region" description="Helical" evidence="13">
    <location>
        <begin position="156"/>
        <end position="176"/>
    </location>
</feature>
<evidence type="ECO:0000313" key="14">
    <source>
        <dbReference type="EMBL" id="MEJ2864164.1"/>
    </source>
</evidence>
<comment type="similarity">
    <text evidence="3">Belongs to the peptidase M50B family.</text>
</comment>
<dbReference type="Proteomes" id="UP001369736">
    <property type="component" value="Unassembled WGS sequence"/>
</dbReference>
<keyword evidence="11" id="KW-0482">Metalloprotease</keyword>
<keyword evidence="4" id="KW-1003">Cell membrane</keyword>
<feature type="transmembrane region" description="Helical" evidence="13">
    <location>
        <begin position="125"/>
        <end position="149"/>
    </location>
</feature>
<keyword evidence="15" id="KW-1185">Reference proteome</keyword>
<evidence type="ECO:0000256" key="12">
    <source>
        <dbReference type="ARBA" id="ARBA00023136"/>
    </source>
</evidence>
<reference evidence="14 15" key="1">
    <citation type="submission" date="2024-03" db="EMBL/GenBank/DDBJ databases">
        <title>Actinomycetospora sp. OC33-EN07, a novel actinomycete isolated from wild orchid (Aerides multiflora).</title>
        <authorList>
            <person name="Suriyachadkun C."/>
        </authorList>
    </citation>
    <scope>NUCLEOTIDE SEQUENCE [LARGE SCALE GENOMIC DNA]</scope>
    <source>
        <strain evidence="14 15">OC33-EN07</strain>
    </source>
</reference>
<feature type="transmembrane region" description="Helical" evidence="13">
    <location>
        <begin position="12"/>
        <end position="32"/>
    </location>
</feature>
<evidence type="ECO:0000256" key="11">
    <source>
        <dbReference type="ARBA" id="ARBA00023049"/>
    </source>
</evidence>
<evidence type="ECO:0000313" key="15">
    <source>
        <dbReference type="Proteomes" id="UP001369736"/>
    </source>
</evidence>
<accession>A0ABU8MB95</accession>
<keyword evidence="9" id="KW-0862">Zinc</keyword>
<proteinExistence type="inferred from homology"/>
<comment type="subcellular location">
    <subcellularLocation>
        <location evidence="2">Cell membrane</location>
        <topology evidence="2">Multi-pass membrane protein</topology>
    </subcellularLocation>
</comment>
<organism evidence="14 15">
    <name type="scientific">Actinomycetospora flava</name>
    <dbReference type="NCBI Taxonomy" id="3129232"/>
    <lineage>
        <taxon>Bacteria</taxon>
        <taxon>Bacillati</taxon>
        <taxon>Actinomycetota</taxon>
        <taxon>Actinomycetes</taxon>
        <taxon>Pseudonocardiales</taxon>
        <taxon>Pseudonocardiaceae</taxon>
        <taxon>Actinomycetospora</taxon>
    </lineage>
</organism>
<evidence type="ECO:0000256" key="8">
    <source>
        <dbReference type="ARBA" id="ARBA00022801"/>
    </source>
</evidence>
<dbReference type="PANTHER" id="PTHR35864:SF1">
    <property type="entry name" value="ZINC METALLOPROTEASE YWHC-RELATED"/>
    <property type="match status" value="1"/>
</dbReference>
<protein>
    <submittedName>
        <fullName evidence="14">Site-2 protease family protein</fullName>
    </submittedName>
</protein>
<dbReference type="GO" id="GO:0006508">
    <property type="term" value="P:proteolysis"/>
    <property type="evidence" value="ECO:0007669"/>
    <property type="project" value="UniProtKB-KW"/>
</dbReference>
<dbReference type="PANTHER" id="PTHR35864">
    <property type="entry name" value="ZINC METALLOPROTEASE MJ0611-RELATED"/>
    <property type="match status" value="1"/>
</dbReference>
<evidence type="ECO:0000256" key="1">
    <source>
        <dbReference type="ARBA" id="ARBA00001947"/>
    </source>
</evidence>
<dbReference type="InterPro" id="IPR052348">
    <property type="entry name" value="Metallopeptidase_M50B"/>
</dbReference>
<evidence type="ECO:0000256" key="4">
    <source>
        <dbReference type="ARBA" id="ARBA00022475"/>
    </source>
</evidence>
<gene>
    <name evidence="14" type="ORF">WCD58_23610</name>
</gene>